<dbReference type="InterPro" id="IPR000700">
    <property type="entry name" value="PAS-assoc_C"/>
</dbReference>
<dbReference type="FunFam" id="3.30.565.10:FF:000006">
    <property type="entry name" value="Sensor histidine kinase WalK"/>
    <property type="match status" value="1"/>
</dbReference>
<evidence type="ECO:0000313" key="12">
    <source>
        <dbReference type="Proteomes" id="UP000745577"/>
    </source>
</evidence>
<keyword evidence="5" id="KW-0418">Kinase</keyword>
<organism evidence="11 12">
    <name type="scientific">Candidatus Dojkabacteria bacterium</name>
    <dbReference type="NCBI Taxonomy" id="2099670"/>
    <lineage>
        <taxon>Bacteria</taxon>
        <taxon>Candidatus Dojkabacteria</taxon>
    </lineage>
</organism>
<feature type="domain" description="PAC" evidence="10">
    <location>
        <begin position="217"/>
        <end position="266"/>
    </location>
</feature>
<evidence type="ECO:0000256" key="3">
    <source>
        <dbReference type="ARBA" id="ARBA00022553"/>
    </source>
</evidence>
<name>A0A955L0K4_9BACT</name>
<dbReference type="Pfam" id="PF02518">
    <property type="entry name" value="HATPase_c"/>
    <property type="match status" value="1"/>
</dbReference>
<reference evidence="11" key="1">
    <citation type="submission" date="2020-04" db="EMBL/GenBank/DDBJ databases">
        <authorList>
            <person name="Zhang T."/>
        </authorList>
    </citation>
    <scope>NUCLEOTIDE SEQUENCE</scope>
    <source>
        <strain evidence="11">HKST-UBA15</strain>
    </source>
</reference>
<dbReference type="Gene3D" id="3.30.565.10">
    <property type="entry name" value="Histidine kinase-like ATPase, C-terminal domain"/>
    <property type="match status" value="1"/>
</dbReference>
<dbReference type="SMART" id="SM00091">
    <property type="entry name" value="PAS"/>
    <property type="match status" value="2"/>
</dbReference>
<accession>A0A955L0K4</accession>
<evidence type="ECO:0000256" key="6">
    <source>
        <dbReference type="ARBA" id="ARBA00023012"/>
    </source>
</evidence>
<evidence type="ECO:0000259" key="9">
    <source>
        <dbReference type="PROSITE" id="PS50112"/>
    </source>
</evidence>
<dbReference type="InterPro" id="IPR003594">
    <property type="entry name" value="HATPase_dom"/>
</dbReference>
<dbReference type="InterPro" id="IPR036890">
    <property type="entry name" value="HATPase_C_sf"/>
</dbReference>
<keyword evidence="4" id="KW-0808">Transferase</keyword>
<keyword evidence="6" id="KW-0902">Two-component regulatory system</keyword>
<evidence type="ECO:0000256" key="4">
    <source>
        <dbReference type="ARBA" id="ARBA00022679"/>
    </source>
</evidence>
<dbReference type="EMBL" id="JAGQLL010000044">
    <property type="protein sequence ID" value="MCA9380254.1"/>
    <property type="molecule type" value="Genomic_DNA"/>
</dbReference>
<feature type="domain" description="PAS" evidence="9">
    <location>
        <begin position="142"/>
        <end position="214"/>
    </location>
</feature>
<evidence type="ECO:0000256" key="1">
    <source>
        <dbReference type="ARBA" id="ARBA00000085"/>
    </source>
</evidence>
<dbReference type="PANTHER" id="PTHR45453:SF1">
    <property type="entry name" value="PHOSPHATE REGULON SENSOR PROTEIN PHOR"/>
    <property type="match status" value="1"/>
</dbReference>
<dbReference type="Pfam" id="PF13426">
    <property type="entry name" value="PAS_9"/>
    <property type="match status" value="2"/>
</dbReference>
<comment type="caution">
    <text evidence="11">The sequence shown here is derived from an EMBL/GenBank/DDBJ whole genome shotgun (WGS) entry which is preliminary data.</text>
</comment>
<keyword evidence="3" id="KW-0597">Phosphoprotein</keyword>
<dbReference type="GO" id="GO:0016036">
    <property type="term" value="P:cellular response to phosphate starvation"/>
    <property type="evidence" value="ECO:0007669"/>
    <property type="project" value="TreeGrafter"/>
</dbReference>
<dbReference type="NCBIfam" id="TIGR00229">
    <property type="entry name" value="sensory_box"/>
    <property type="match status" value="2"/>
</dbReference>
<dbReference type="PANTHER" id="PTHR45453">
    <property type="entry name" value="PHOSPHATE REGULON SENSOR PROTEIN PHOR"/>
    <property type="match status" value="1"/>
</dbReference>
<protein>
    <recommendedName>
        <fullName evidence="2">histidine kinase</fullName>
        <ecNumber evidence="2">2.7.13.3</ecNumber>
    </recommendedName>
</protein>
<dbReference type="Proteomes" id="UP000745577">
    <property type="component" value="Unassembled WGS sequence"/>
</dbReference>
<dbReference type="InterPro" id="IPR003661">
    <property type="entry name" value="HisK_dim/P_dom"/>
</dbReference>
<evidence type="ECO:0000256" key="5">
    <source>
        <dbReference type="ARBA" id="ARBA00022777"/>
    </source>
</evidence>
<reference evidence="11" key="2">
    <citation type="journal article" date="2021" name="Microbiome">
        <title>Successional dynamics and alternative stable states in a saline activated sludge microbial community over 9 years.</title>
        <authorList>
            <person name="Wang Y."/>
            <person name="Ye J."/>
            <person name="Ju F."/>
            <person name="Liu L."/>
            <person name="Boyd J.A."/>
            <person name="Deng Y."/>
            <person name="Parks D.H."/>
            <person name="Jiang X."/>
            <person name="Yin X."/>
            <person name="Woodcroft B.J."/>
            <person name="Tyson G.W."/>
            <person name="Hugenholtz P."/>
            <person name="Polz M.F."/>
            <person name="Zhang T."/>
        </authorList>
    </citation>
    <scope>NUCLEOTIDE SEQUENCE</scope>
    <source>
        <strain evidence="11">HKST-UBA15</strain>
    </source>
</reference>
<dbReference type="SMART" id="SM00387">
    <property type="entry name" value="HATPase_c"/>
    <property type="match status" value="1"/>
</dbReference>
<dbReference type="EC" id="2.7.13.3" evidence="2"/>
<evidence type="ECO:0000313" key="11">
    <source>
        <dbReference type="EMBL" id="MCA9380254.1"/>
    </source>
</evidence>
<dbReference type="InterPro" id="IPR035965">
    <property type="entry name" value="PAS-like_dom_sf"/>
</dbReference>
<dbReference type="SUPFAM" id="SSF55874">
    <property type="entry name" value="ATPase domain of HSP90 chaperone/DNA topoisomerase II/histidine kinase"/>
    <property type="match status" value="1"/>
</dbReference>
<dbReference type="Gene3D" id="3.30.450.20">
    <property type="entry name" value="PAS domain"/>
    <property type="match status" value="2"/>
</dbReference>
<evidence type="ECO:0000256" key="2">
    <source>
        <dbReference type="ARBA" id="ARBA00012438"/>
    </source>
</evidence>
<dbReference type="InterPro" id="IPR001610">
    <property type="entry name" value="PAC"/>
</dbReference>
<dbReference type="GO" id="GO:0000155">
    <property type="term" value="F:phosphorelay sensor kinase activity"/>
    <property type="evidence" value="ECO:0007669"/>
    <property type="project" value="InterPro"/>
</dbReference>
<dbReference type="PROSITE" id="PS50112">
    <property type="entry name" value="PAS"/>
    <property type="match status" value="1"/>
</dbReference>
<dbReference type="GO" id="GO:0005886">
    <property type="term" value="C:plasma membrane"/>
    <property type="evidence" value="ECO:0007669"/>
    <property type="project" value="TreeGrafter"/>
</dbReference>
<sequence>LRELRKTSKNLEFARQKFKYVSEEHTTIFAVTSSDGTVLEVNKAFSVIVPGGEENLLGKKIYDCSPWSNSEVTKQHLIKTISDISDYKTSSYEDVLYLSEKSKIYVLVSVTLINADETNPFLIISATDISDKKKSEKSAKKEQQLFSNFIHSNIVGLIFTDSQRHITNANRKFLKMLGYKLSEIKEKNLDLVSVVPVTYHQQKSDTIKKILKYGYGGPIEIEIAHKDGSLVPVLLSGIIVDPDEKSFLFLFVDLTEQKKLERKKDEFISIASHEIKTPLTIIKGYLQLLNQKSTVNNYKEFPKYMSVLTREVNKLTDLLNVMLDVSRIETNKFKLNFHEVEIVDHTKKSVLAVEPMLKGRTIKFETDLKALVIEADPNRINQVTMNLLTNAIKHSPRKGEIKVNMKKVKDRVKISVQDFGKGIHAEKLEKIFNKFFQTEKAKGNIEGLGLGLFISKEIVKAHHGQIGVESEFGQGATFYYTLPLKQNS</sequence>
<proteinExistence type="predicted"/>
<evidence type="ECO:0000256" key="7">
    <source>
        <dbReference type="ARBA" id="ARBA00023136"/>
    </source>
</evidence>
<dbReference type="PROSITE" id="PS50113">
    <property type="entry name" value="PAC"/>
    <property type="match status" value="1"/>
</dbReference>
<dbReference type="AlphaFoldDB" id="A0A955L0K4"/>
<evidence type="ECO:0000259" key="10">
    <source>
        <dbReference type="PROSITE" id="PS50113"/>
    </source>
</evidence>
<feature type="domain" description="Histidine kinase" evidence="8">
    <location>
        <begin position="270"/>
        <end position="486"/>
    </location>
</feature>
<dbReference type="InterPro" id="IPR000014">
    <property type="entry name" value="PAS"/>
</dbReference>
<dbReference type="CDD" id="cd00082">
    <property type="entry name" value="HisKA"/>
    <property type="match status" value="1"/>
</dbReference>
<dbReference type="InterPro" id="IPR050351">
    <property type="entry name" value="BphY/WalK/GraS-like"/>
</dbReference>
<dbReference type="CDD" id="cd00075">
    <property type="entry name" value="HATPase"/>
    <property type="match status" value="1"/>
</dbReference>
<dbReference type="Pfam" id="PF00512">
    <property type="entry name" value="HisKA"/>
    <property type="match status" value="1"/>
</dbReference>
<dbReference type="SMART" id="SM00388">
    <property type="entry name" value="HisKA"/>
    <property type="match status" value="1"/>
</dbReference>
<comment type="catalytic activity">
    <reaction evidence="1">
        <text>ATP + protein L-histidine = ADP + protein N-phospho-L-histidine.</text>
        <dbReference type="EC" id="2.7.13.3"/>
    </reaction>
</comment>
<dbReference type="Gene3D" id="1.10.287.130">
    <property type="match status" value="1"/>
</dbReference>
<keyword evidence="7" id="KW-0472">Membrane</keyword>
<dbReference type="FunFam" id="1.10.287.130:FF:000001">
    <property type="entry name" value="Two-component sensor histidine kinase"/>
    <property type="match status" value="1"/>
</dbReference>
<dbReference type="CDD" id="cd00130">
    <property type="entry name" value="PAS"/>
    <property type="match status" value="2"/>
</dbReference>
<dbReference type="InterPro" id="IPR005467">
    <property type="entry name" value="His_kinase_dom"/>
</dbReference>
<dbReference type="InterPro" id="IPR036097">
    <property type="entry name" value="HisK_dim/P_sf"/>
</dbReference>
<dbReference type="SUPFAM" id="SSF47384">
    <property type="entry name" value="Homodimeric domain of signal transducing histidine kinase"/>
    <property type="match status" value="1"/>
</dbReference>
<feature type="non-terminal residue" evidence="11">
    <location>
        <position position="1"/>
    </location>
</feature>
<dbReference type="InterPro" id="IPR004358">
    <property type="entry name" value="Sig_transdc_His_kin-like_C"/>
</dbReference>
<dbReference type="GO" id="GO:0004721">
    <property type="term" value="F:phosphoprotein phosphatase activity"/>
    <property type="evidence" value="ECO:0007669"/>
    <property type="project" value="TreeGrafter"/>
</dbReference>
<dbReference type="SUPFAM" id="SSF55785">
    <property type="entry name" value="PYP-like sensor domain (PAS domain)"/>
    <property type="match status" value="2"/>
</dbReference>
<dbReference type="PROSITE" id="PS50109">
    <property type="entry name" value="HIS_KIN"/>
    <property type="match status" value="1"/>
</dbReference>
<dbReference type="SMART" id="SM00086">
    <property type="entry name" value="PAC"/>
    <property type="match status" value="2"/>
</dbReference>
<dbReference type="PRINTS" id="PR00344">
    <property type="entry name" value="BCTRLSENSOR"/>
</dbReference>
<evidence type="ECO:0000259" key="8">
    <source>
        <dbReference type="PROSITE" id="PS50109"/>
    </source>
</evidence>
<gene>
    <name evidence="11" type="ORF">KC675_03705</name>
</gene>